<dbReference type="Gene3D" id="3.40.50.2000">
    <property type="entry name" value="Glycogen Phosphorylase B"/>
    <property type="match status" value="3"/>
</dbReference>
<dbReference type="AlphaFoldDB" id="A0A2W2HEH2"/>
<protein>
    <recommendedName>
        <fullName evidence="4">glycogen phosphorylase</fullName>
        <ecNumber evidence="4">2.4.1.1</ecNumber>
    </recommendedName>
</protein>
<keyword evidence="6" id="KW-0328">Glycosyltransferase</keyword>
<dbReference type="GO" id="GO:0008184">
    <property type="term" value="F:glycogen phosphorylase activity"/>
    <property type="evidence" value="ECO:0007669"/>
    <property type="project" value="InterPro"/>
</dbReference>
<dbReference type="EMBL" id="POUA01000076">
    <property type="protein sequence ID" value="PZG48670.1"/>
    <property type="molecule type" value="Genomic_DNA"/>
</dbReference>
<dbReference type="Proteomes" id="UP000248544">
    <property type="component" value="Unassembled WGS sequence"/>
</dbReference>
<dbReference type="SUPFAM" id="SSF53756">
    <property type="entry name" value="UDP-Glycosyltransferase/glycogen phosphorylase"/>
    <property type="match status" value="1"/>
</dbReference>
<name>A0A2W2HEH2_9ACTN</name>
<evidence type="ECO:0000313" key="13">
    <source>
        <dbReference type="EMBL" id="PZG48670.1"/>
    </source>
</evidence>
<evidence type="ECO:0000256" key="6">
    <source>
        <dbReference type="ARBA" id="ARBA00022676"/>
    </source>
</evidence>
<dbReference type="InterPro" id="IPR035090">
    <property type="entry name" value="Pyridoxal_P_attach_site"/>
</dbReference>
<dbReference type="RefSeq" id="WP_111167326.1">
    <property type="nucleotide sequence ID" value="NZ_POUA01000076.1"/>
</dbReference>
<evidence type="ECO:0000256" key="10">
    <source>
        <dbReference type="ARBA" id="ARBA00025174"/>
    </source>
</evidence>
<comment type="function">
    <text evidence="10">Phosphorylase is an important allosteric enzyme in carbohydrate metabolism. Enzymes from different sources differ in their regulatory mechanisms and in their natural substrates. However, all known phosphorylases share catalytic and structural properties.</text>
</comment>
<organism evidence="13 14">
    <name type="scientific">Spongiactinospora gelatinilytica</name>
    <dbReference type="NCBI Taxonomy" id="2666298"/>
    <lineage>
        <taxon>Bacteria</taxon>
        <taxon>Bacillati</taxon>
        <taxon>Actinomycetota</taxon>
        <taxon>Actinomycetes</taxon>
        <taxon>Streptosporangiales</taxon>
        <taxon>Streptosporangiaceae</taxon>
        <taxon>Spongiactinospora</taxon>
    </lineage>
</organism>
<evidence type="ECO:0000256" key="11">
    <source>
        <dbReference type="PIRSR" id="PIRSR000460-1"/>
    </source>
</evidence>
<evidence type="ECO:0000256" key="9">
    <source>
        <dbReference type="ARBA" id="ARBA00023277"/>
    </source>
</evidence>
<comment type="caution">
    <text evidence="13">The sequence shown here is derived from an EMBL/GenBank/DDBJ whole genome shotgun (WGS) entry which is preliminary data.</text>
</comment>
<dbReference type="InterPro" id="IPR011834">
    <property type="entry name" value="Agluc_phsphrylas"/>
</dbReference>
<dbReference type="EC" id="2.4.1.1" evidence="4"/>
<evidence type="ECO:0000256" key="8">
    <source>
        <dbReference type="ARBA" id="ARBA00022898"/>
    </source>
</evidence>
<comment type="catalytic activity">
    <reaction evidence="1">
        <text>[(1-&gt;4)-alpha-D-glucosyl](n) + phosphate = [(1-&gt;4)-alpha-D-glucosyl](n-1) + alpha-D-glucose 1-phosphate</text>
        <dbReference type="Rhea" id="RHEA:41732"/>
        <dbReference type="Rhea" id="RHEA-COMP:9584"/>
        <dbReference type="Rhea" id="RHEA-COMP:9586"/>
        <dbReference type="ChEBI" id="CHEBI:15444"/>
        <dbReference type="ChEBI" id="CHEBI:43474"/>
        <dbReference type="ChEBI" id="CHEBI:58601"/>
        <dbReference type="EC" id="2.4.1.1"/>
    </reaction>
</comment>
<dbReference type="Pfam" id="PF00343">
    <property type="entry name" value="Phosphorylase"/>
    <property type="match status" value="1"/>
</dbReference>
<evidence type="ECO:0000256" key="2">
    <source>
        <dbReference type="ARBA" id="ARBA00001933"/>
    </source>
</evidence>
<dbReference type="PANTHER" id="PTHR42655">
    <property type="entry name" value="GLYCOGEN PHOSPHORYLASE"/>
    <property type="match status" value="1"/>
</dbReference>
<evidence type="ECO:0000256" key="3">
    <source>
        <dbReference type="ARBA" id="ARBA00006047"/>
    </source>
</evidence>
<proteinExistence type="inferred from homology"/>
<dbReference type="InterPro" id="IPR000811">
    <property type="entry name" value="Glyco_trans_35"/>
</dbReference>
<dbReference type="InterPro" id="IPR052182">
    <property type="entry name" value="Glycogen/Maltodextrin_Phosph"/>
</dbReference>
<keyword evidence="7" id="KW-0808">Transferase</keyword>
<feature type="modified residue" description="N6-(pyridoxal phosphate)lysine" evidence="11">
    <location>
        <position position="612"/>
    </location>
</feature>
<comment type="similarity">
    <text evidence="3">Belongs to the glycogen phosphorylase family.</text>
</comment>
<evidence type="ECO:0000259" key="12">
    <source>
        <dbReference type="Pfam" id="PF11897"/>
    </source>
</evidence>
<accession>A0A2W2HEH2</accession>
<dbReference type="GO" id="GO:0030170">
    <property type="term" value="F:pyridoxal phosphate binding"/>
    <property type="evidence" value="ECO:0007669"/>
    <property type="project" value="InterPro"/>
</dbReference>
<evidence type="ECO:0000256" key="1">
    <source>
        <dbReference type="ARBA" id="ARBA00001275"/>
    </source>
</evidence>
<dbReference type="InterPro" id="IPR024517">
    <property type="entry name" value="Glycogen_phosphorylase_DUF3417"/>
</dbReference>
<feature type="domain" description="DUF3417" evidence="12">
    <location>
        <begin position="13"/>
        <end position="119"/>
    </location>
</feature>
<gene>
    <name evidence="13" type="ORF">C1I98_12425</name>
</gene>
<keyword evidence="8 11" id="KW-0663">Pyridoxal phosphate</keyword>
<evidence type="ECO:0000256" key="5">
    <source>
        <dbReference type="ARBA" id="ARBA00022533"/>
    </source>
</evidence>
<dbReference type="PROSITE" id="PS00102">
    <property type="entry name" value="PHOSPHORYLASE"/>
    <property type="match status" value="1"/>
</dbReference>
<sequence length="869" mass="95099">MRAIRRFTVRTVLPGELAALGELVHNLRWSWHPETLDLFADVDPDTWERVGGDPVALLGAVEAERLQQLTGDRRFLRRLADAADDLREYMTAPRWYQTIPGAPSAIAYFSPEYGIAAALPQYSGGLGILAGDHLKTASDLGVPILAVGLLYRHGYFSQTLSPEGWQLEHYPSLDPGGLPLTLLKDADGVPARVRIGLPQDRTMHAQIWVAQVGRVPLLLLDSDVAENDNAARDITDRLYGGGTDHRLMQELLLGVGGVRAIRQYCRITGHAEPEVFHTNEGHAGFLGLERIRELTESRLSFDEALEAVRAGTVFTTHTPVPAGIDRFPADMIARQFGGDNAWPTVPVERILALGAEPAPAGQEHEPGRGMFNMAVMGMRLAQRVNGVSRLHGEVSREMFQGLWPGFDLDDVPVGSITNGVHAPTWVGRELMELAGRELPSLVDSSQGWNSVQKITDKDIWEIRGTLRTRLVHAARRRLRASWVDRGASVAELGWIDDALDPDVLTIGFARRVPSYKRLTLMLKDPARLRELLLHPERPVQIVIAGKAHPADEGGKKLIQQIVKFADAEDVRHRIVFLPDYDMNLGRLLVQGCDVWMNNPLRPLEACGTSGMKAALNGGLNLSIRDGWWDEWYDGTNGWAIPTADGVADPDRRDELEAAGLYDLIEHEVADRFYDRAADGLPRRWLEMVKHTLASLGPKVLAGRMLRDYVIDLYAPAAASARALAADDHAAAKGFAAWKLRVTQAWPGVRVEHVEAAGLGDTPEVGATLELRATIALGELEPGDVRVQAAYGKVGLHDELVGPDFADFAIDSVSDDGRAHFTGAIPLDRTGAFGYTIRVVPAHPLMDSPAELGLVAVPEAPAGMTNGTLR</sequence>
<dbReference type="PANTHER" id="PTHR42655:SF1">
    <property type="entry name" value="GLYCOGEN PHOSPHORYLASE"/>
    <property type="match status" value="1"/>
</dbReference>
<dbReference type="Pfam" id="PF11897">
    <property type="entry name" value="DUF3417"/>
    <property type="match status" value="1"/>
</dbReference>
<comment type="cofactor">
    <cofactor evidence="2">
        <name>pyridoxal 5'-phosphate</name>
        <dbReference type="ChEBI" id="CHEBI:597326"/>
    </cofactor>
</comment>
<reference evidence="13 14" key="1">
    <citation type="submission" date="2018-01" db="EMBL/GenBank/DDBJ databases">
        <title>Draft genome sequence of Sphaerisporangium sp. 7K107.</title>
        <authorList>
            <person name="Sahin N."/>
            <person name="Saygin H."/>
            <person name="Ay H."/>
        </authorList>
    </citation>
    <scope>NUCLEOTIDE SEQUENCE [LARGE SCALE GENOMIC DNA]</scope>
    <source>
        <strain evidence="13 14">7K107</strain>
    </source>
</reference>
<keyword evidence="9" id="KW-0119">Carbohydrate metabolism</keyword>
<dbReference type="GO" id="GO:0005975">
    <property type="term" value="P:carbohydrate metabolic process"/>
    <property type="evidence" value="ECO:0007669"/>
    <property type="project" value="InterPro"/>
</dbReference>
<dbReference type="NCBIfam" id="TIGR02094">
    <property type="entry name" value="more_P_ylases"/>
    <property type="match status" value="1"/>
</dbReference>
<dbReference type="PIRSF" id="PIRSF000460">
    <property type="entry name" value="Pprylas_GlgP"/>
    <property type="match status" value="1"/>
</dbReference>
<evidence type="ECO:0000313" key="14">
    <source>
        <dbReference type="Proteomes" id="UP000248544"/>
    </source>
</evidence>
<keyword evidence="14" id="KW-1185">Reference proteome</keyword>
<evidence type="ECO:0000256" key="4">
    <source>
        <dbReference type="ARBA" id="ARBA00012591"/>
    </source>
</evidence>
<keyword evidence="5" id="KW-0021">Allosteric enzyme</keyword>
<evidence type="ECO:0000256" key="7">
    <source>
        <dbReference type="ARBA" id="ARBA00022679"/>
    </source>
</evidence>